<dbReference type="Proteomes" id="UP000235220">
    <property type="component" value="Chromosome 7"/>
</dbReference>
<dbReference type="RefSeq" id="XP_018805617.1">
    <property type="nucleotide sequence ID" value="XM_018950072.1"/>
</dbReference>
<dbReference type="Gramene" id="Jr07_17470_p1">
    <property type="protein sequence ID" value="cds.Jr07_17470_p1"/>
    <property type="gene ID" value="Jr07_17470"/>
</dbReference>
<dbReference type="OrthoDB" id="1935929at2759"/>
<reference evidence="2" key="1">
    <citation type="submission" date="2025-08" db="UniProtKB">
        <authorList>
            <consortium name="RefSeq"/>
        </authorList>
    </citation>
    <scope>IDENTIFICATION</scope>
    <source>
        <tissue evidence="2">Leaves</tissue>
    </source>
</reference>
<dbReference type="SUPFAM" id="SSF56219">
    <property type="entry name" value="DNase I-like"/>
    <property type="match status" value="1"/>
</dbReference>
<dbReference type="KEGG" id="jre:108979390"/>
<protein>
    <submittedName>
        <fullName evidence="2">Uncharacterized protein LOC108979390</fullName>
    </submittedName>
</protein>
<dbReference type="GeneID" id="108979390"/>
<dbReference type="PANTHER" id="PTHR33710">
    <property type="entry name" value="BNAC02G09200D PROTEIN"/>
    <property type="match status" value="1"/>
</dbReference>
<keyword evidence="1" id="KW-1185">Reference proteome</keyword>
<dbReference type="InterPro" id="IPR036691">
    <property type="entry name" value="Endo/exonu/phosph_ase_sf"/>
</dbReference>
<gene>
    <name evidence="2" type="primary">LOC108979390</name>
</gene>
<evidence type="ECO:0000313" key="2">
    <source>
        <dbReference type="RefSeq" id="XP_018805617.1"/>
    </source>
</evidence>
<dbReference type="Gene3D" id="3.60.10.10">
    <property type="entry name" value="Endonuclease/exonuclease/phosphatase"/>
    <property type="match status" value="1"/>
</dbReference>
<accession>A0A2I4DEQ3</accession>
<organism evidence="1 2">
    <name type="scientific">Juglans regia</name>
    <name type="common">English walnut</name>
    <dbReference type="NCBI Taxonomy" id="51240"/>
    <lineage>
        <taxon>Eukaryota</taxon>
        <taxon>Viridiplantae</taxon>
        <taxon>Streptophyta</taxon>
        <taxon>Embryophyta</taxon>
        <taxon>Tracheophyta</taxon>
        <taxon>Spermatophyta</taxon>
        <taxon>Magnoliopsida</taxon>
        <taxon>eudicotyledons</taxon>
        <taxon>Gunneridae</taxon>
        <taxon>Pentapetalae</taxon>
        <taxon>rosids</taxon>
        <taxon>fabids</taxon>
        <taxon>Fagales</taxon>
        <taxon>Juglandaceae</taxon>
        <taxon>Juglans</taxon>
    </lineage>
</organism>
<name>A0A2I4DEQ3_JUGRE</name>
<evidence type="ECO:0000313" key="1">
    <source>
        <dbReference type="Proteomes" id="UP000235220"/>
    </source>
</evidence>
<dbReference type="PANTHER" id="PTHR33710:SF77">
    <property type="entry name" value="DNASE I-LIKE SUPERFAMILY PROTEIN"/>
    <property type="match status" value="1"/>
</dbReference>
<sequence length="154" mass="17991">MGGPTKPNKQMDDFRQALMDCELGDLGFKGSQFTWYNNREGSEFTKERLDRALVNGAWQQLYDINSVTTLPVQCSNHNPILISSKNFALIQNPTRRIFIYEFAWAKKEGHEEIIKRAWQGSLKVGTKADVTRRGLQRCRFQLRQWNHESRRKSL</sequence>
<proteinExistence type="predicted"/>
<dbReference type="AlphaFoldDB" id="A0A2I4DEQ3"/>